<dbReference type="AlphaFoldDB" id="A0A1E1ISE3"/>
<reference evidence="1" key="1">
    <citation type="submission" date="2012-08" db="EMBL/GenBank/DDBJ databases">
        <title>Comparative genomics of metastatic and non-metastatic Leishmania guyanensis provides insights into polygenic factors involved in Leishmania RNA virus infection.</title>
        <authorList>
            <person name="Smith D."/>
            <person name="Hertz-Fowler C."/>
            <person name="Martin R."/>
            <person name="Dickens N."/>
            <person name="Fasel N."/>
            <person name="Falquet L."/>
            <person name="Beverley S."/>
            <person name="Zangger H."/>
            <person name="Calderon-Copete S."/>
            <person name="Mottram J."/>
            <person name="Xenarios I."/>
        </authorList>
    </citation>
    <scope>NUCLEOTIDE SEQUENCE</scope>
    <source>
        <strain evidence="1">MHOM/BR/75/M4147/SSU:IR2SAT-LUC</strain>
    </source>
</reference>
<proteinExistence type="predicted"/>
<name>A0A1E1ISE3_LEIGU</name>
<protein>
    <submittedName>
        <fullName evidence="1">Uncharacterized protein</fullName>
    </submittedName>
</protein>
<accession>A0A1E1ISE3</accession>
<gene>
    <name evidence="1" type="primary">LgM4147LRVhigh.14.00500.00180</name>
    <name evidence="1" type="ORF">BN36_1414890</name>
</gene>
<dbReference type="EMBL" id="CALQ01000424">
    <property type="protein sequence ID" value="CCM13980.1"/>
    <property type="molecule type" value="Genomic_DNA"/>
</dbReference>
<organism evidence="1">
    <name type="scientific">Leishmania guyanensis</name>
    <dbReference type="NCBI Taxonomy" id="5670"/>
    <lineage>
        <taxon>Eukaryota</taxon>
        <taxon>Discoba</taxon>
        <taxon>Euglenozoa</taxon>
        <taxon>Kinetoplastea</taxon>
        <taxon>Metakinetoplastina</taxon>
        <taxon>Trypanosomatida</taxon>
        <taxon>Trypanosomatidae</taxon>
        <taxon>Leishmaniinae</taxon>
        <taxon>Leishmania</taxon>
        <taxon>Leishmania guyanensis species complex</taxon>
    </lineage>
</organism>
<evidence type="ECO:0000313" key="1">
    <source>
        <dbReference type="EMBL" id="CCM13980.1"/>
    </source>
</evidence>
<sequence length="158" mass="17182">MCLGFEIVHPGIDACFYVFDASPVGMVLGASRLASVHQCRGEVQPMHLFSFVRRAPDLSLNPECLGHDRAKLLRAAHTIRKHRSCPLAAPSPTHCARHDTCLLPAPSPRSESRQTRFLAPFSLRLLLLLSCELLTIAQGDRLSVLPVGLNSLSCACAS</sequence>